<dbReference type="Pfam" id="PF01381">
    <property type="entry name" value="HTH_3"/>
    <property type="match status" value="1"/>
</dbReference>
<dbReference type="PROSITE" id="PS50943">
    <property type="entry name" value="HTH_CROC1"/>
    <property type="match status" value="1"/>
</dbReference>
<organism evidence="5 6">
    <name type="scientific">Desulforamulus reducens (strain ATCC BAA-1160 / DSM 100696 / MI-1)</name>
    <name type="common">Desulfotomaculum reducens</name>
    <dbReference type="NCBI Taxonomy" id="349161"/>
    <lineage>
        <taxon>Bacteria</taxon>
        <taxon>Bacillati</taxon>
        <taxon>Bacillota</taxon>
        <taxon>Clostridia</taxon>
        <taxon>Eubacteriales</taxon>
        <taxon>Peptococcaceae</taxon>
        <taxon>Desulforamulus</taxon>
    </lineage>
</organism>
<gene>
    <name evidence="5" type="ordered locus">Dred_0888</name>
</gene>
<dbReference type="Proteomes" id="UP000001556">
    <property type="component" value="Chromosome"/>
</dbReference>
<evidence type="ECO:0000256" key="2">
    <source>
        <dbReference type="ARBA" id="ARBA00023125"/>
    </source>
</evidence>
<dbReference type="PANTHER" id="PTHR46797">
    <property type="entry name" value="HTH-TYPE TRANSCRIPTIONAL REGULATOR"/>
    <property type="match status" value="1"/>
</dbReference>
<dbReference type="OrthoDB" id="371153at2"/>
<reference evidence="5 6" key="1">
    <citation type="submission" date="2007-03" db="EMBL/GenBank/DDBJ databases">
        <title>Complete sequence of Desulfotomaculum reducens MI-1.</title>
        <authorList>
            <consortium name="US DOE Joint Genome Institute"/>
            <person name="Copeland A."/>
            <person name="Lucas S."/>
            <person name="Lapidus A."/>
            <person name="Barry K."/>
            <person name="Detter J.C."/>
            <person name="Glavina del Rio T."/>
            <person name="Hammon N."/>
            <person name="Israni S."/>
            <person name="Dalin E."/>
            <person name="Tice H."/>
            <person name="Pitluck S."/>
            <person name="Sims D."/>
            <person name="Brettin T."/>
            <person name="Bruce D."/>
            <person name="Han C."/>
            <person name="Tapia R."/>
            <person name="Schmutz J."/>
            <person name="Larimer F."/>
            <person name="Land M."/>
            <person name="Hauser L."/>
            <person name="Kyrpides N."/>
            <person name="Kim E."/>
            <person name="Tebo B.M."/>
            <person name="Richardson P."/>
        </authorList>
    </citation>
    <scope>NUCLEOTIDE SEQUENCE [LARGE SCALE GENOMIC DNA]</scope>
    <source>
        <strain evidence="5 6">MI-1</strain>
    </source>
</reference>
<dbReference type="HOGENOM" id="CLU_066192_29_2_9"/>
<dbReference type="GO" id="GO:0005829">
    <property type="term" value="C:cytosol"/>
    <property type="evidence" value="ECO:0007669"/>
    <property type="project" value="TreeGrafter"/>
</dbReference>
<dbReference type="Gene3D" id="1.10.260.40">
    <property type="entry name" value="lambda repressor-like DNA-binding domains"/>
    <property type="match status" value="1"/>
</dbReference>
<dbReference type="PANTHER" id="PTHR46797:SF23">
    <property type="entry name" value="HTH-TYPE TRANSCRIPTIONAL REGULATOR SUTR"/>
    <property type="match status" value="1"/>
</dbReference>
<evidence type="ECO:0000313" key="5">
    <source>
        <dbReference type="EMBL" id="ABO49424.1"/>
    </source>
</evidence>
<keyword evidence="6" id="KW-1185">Reference proteome</keyword>
<sequence>MLAVNLKQLREQKGLSQNQLAKLANVPQSAIHYIENGERNPGLQTVEKLADGLGVTLSKLVESKESQ</sequence>
<dbReference type="InterPro" id="IPR010982">
    <property type="entry name" value="Lambda_DNA-bd_dom_sf"/>
</dbReference>
<protein>
    <submittedName>
        <fullName evidence="5">Transcriptional regulator, XRE family</fullName>
    </submittedName>
</protein>
<proteinExistence type="predicted"/>
<accession>A4J2X1</accession>
<dbReference type="SUPFAM" id="SSF47413">
    <property type="entry name" value="lambda repressor-like DNA-binding domains"/>
    <property type="match status" value="1"/>
</dbReference>
<dbReference type="CDD" id="cd00093">
    <property type="entry name" value="HTH_XRE"/>
    <property type="match status" value="1"/>
</dbReference>
<name>A4J2X1_DESRM</name>
<dbReference type="AlphaFoldDB" id="A4J2X1"/>
<dbReference type="SMART" id="SM00530">
    <property type="entry name" value="HTH_XRE"/>
    <property type="match status" value="1"/>
</dbReference>
<keyword evidence="3" id="KW-0804">Transcription</keyword>
<keyword evidence="2" id="KW-0238">DNA-binding</keyword>
<dbReference type="KEGG" id="drm:Dred_0888"/>
<dbReference type="GO" id="GO:0003700">
    <property type="term" value="F:DNA-binding transcription factor activity"/>
    <property type="evidence" value="ECO:0007669"/>
    <property type="project" value="TreeGrafter"/>
</dbReference>
<evidence type="ECO:0000313" key="6">
    <source>
        <dbReference type="Proteomes" id="UP000001556"/>
    </source>
</evidence>
<dbReference type="RefSeq" id="WP_011877253.1">
    <property type="nucleotide sequence ID" value="NC_009253.1"/>
</dbReference>
<keyword evidence="1" id="KW-0805">Transcription regulation</keyword>
<dbReference type="STRING" id="349161.Dred_0888"/>
<dbReference type="InterPro" id="IPR050807">
    <property type="entry name" value="TransReg_Diox_bact_type"/>
</dbReference>
<evidence type="ECO:0000256" key="3">
    <source>
        <dbReference type="ARBA" id="ARBA00023163"/>
    </source>
</evidence>
<evidence type="ECO:0000259" key="4">
    <source>
        <dbReference type="PROSITE" id="PS50943"/>
    </source>
</evidence>
<dbReference type="GO" id="GO:0003677">
    <property type="term" value="F:DNA binding"/>
    <property type="evidence" value="ECO:0007669"/>
    <property type="project" value="UniProtKB-KW"/>
</dbReference>
<dbReference type="InterPro" id="IPR001387">
    <property type="entry name" value="Cro/C1-type_HTH"/>
</dbReference>
<dbReference type="EMBL" id="CP000612">
    <property type="protein sequence ID" value="ABO49424.1"/>
    <property type="molecule type" value="Genomic_DNA"/>
</dbReference>
<feature type="domain" description="HTH cro/C1-type" evidence="4">
    <location>
        <begin position="6"/>
        <end position="60"/>
    </location>
</feature>
<evidence type="ECO:0000256" key="1">
    <source>
        <dbReference type="ARBA" id="ARBA00023015"/>
    </source>
</evidence>
<dbReference type="eggNOG" id="COG1396">
    <property type="taxonomic scope" value="Bacteria"/>
</dbReference>